<comment type="caution">
    <text evidence="3">The sequence shown here is derived from an EMBL/GenBank/DDBJ whole genome shotgun (WGS) entry which is preliminary data.</text>
</comment>
<name>A0AA46DB44_9BURK</name>
<dbReference type="AlphaFoldDB" id="A0AA46DB44"/>
<evidence type="ECO:0000256" key="1">
    <source>
        <dbReference type="HAMAP-Rule" id="MF_00775"/>
    </source>
</evidence>
<protein>
    <recommendedName>
        <fullName evidence="1">UPF0311 protein EV676_11329</fullName>
    </recommendedName>
</protein>
<evidence type="ECO:0000313" key="4">
    <source>
        <dbReference type="Proteomes" id="UP000294772"/>
    </source>
</evidence>
<dbReference type="PANTHER" id="PTHR37315:SF1">
    <property type="entry name" value="UPF0311 PROTEIN BLR7842"/>
    <property type="match status" value="1"/>
</dbReference>
<feature type="region of interest" description="Disordered" evidence="2">
    <location>
        <begin position="1"/>
        <end position="24"/>
    </location>
</feature>
<gene>
    <name evidence="3" type="ORF">EV676_11329</name>
</gene>
<dbReference type="InterPro" id="IPR020915">
    <property type="entry name" value="UPF0311"/>
</dbReference>
<organism evidence="3 4">
    <name type="scientific">Caldimonas thermodepolymerans</name>
    <dbReference type="NCBI Taxonomy" id="215580"/>
    <lineage>
        <taxon>Bacteria</taxon>
        <taxon>Pseudomonadati</taxon>
        <taxon>Pseudomonadota</taxon>
        <taxon>Betaproteobacteria</taxon>
        <taxon>Burkholderiales</taxon>
        <taxon>Sphaerotilaceae</taxon>
        <taxon>Caldimonas</taxon>
    </lineage>
</organism>
<dbReference type="Gene3D" id="2.40.160.20">
    <property type="match status" value="1"/>
</dbReference>
<dbReference type="EMBL" id="SLXF01000013">
    <property type="protein sequence ID" value="TCP03251.1"/>
    <property type="molecule type" value="Genomic_DNA"/>
</dbReference>
<accession>A0AA46DB44</accession>
<reference evidence="3 4" key="1">
    <citation type="submission" date="2019-03" db="EMBL/GenBank/DDBJ databases">
        <title>Genomic Encyclopedia of Type Strains, Phase IV (KMG-IV): sequencing the most valuable type-strain genomes for metagenomic binning, comparative biology and taxonomic classification.</title>
        <authorList>
            <person name="Goeker M."/>
        </authorList>
    </citation>
    <scope>NUCLEOTIDE SEQUENCE [LARGE SCALE GENOMIC DNA]</scope>
    <source>
        <strain evidence="3 4">DSM 15264</strain>
    </source>
</reference>
<proteinExistence type="inferred from homology"/>
<dbReference type="Pfam" id="PF11578">
    <property type="entry name" value="DUF3237"/>
    <property type="match status" value="1"/>
</dbReference>
<dbReference type="HAMAP" id="MF_00775">
    <property type="entry name" value="UPF0311"/>
    <property type="match status" value="1"/>
</dbReference>
<dbReference type="Proteomes" id="UP000294772">
    <property type="component" value="Unassembled WGS sequence"/>
</dbReference>
<evidence type="ECO:0000313" key="3">
    <source>
        <dbReference type="EMBL" id="TCP03251.1"/>
    </source>
</evidence>
<feature type="compositionally biased region" description="Basic and acidic residues" evidence="2">
    <location>
        <begin position="9"/>
        <end position="18"/>
    </location>
</feature>
<dbReference type="PANTHER" id="PTHR37315">
    <property type="entry name" value="UPF0311 PROTEIN BLR7842"/>
    <property type="match status" value="1"/>
</dbReference>
<sequence>MLARAPRHLHPDRPEPRCRMSAPTLPPPPVLLPMTHVACEVDELVSLGPAPYGERRFVPLGGGTVRGPELNGEIVAGGVDWQIQRADGVLDIAAHYVIRTTDGALVEVRSEGMRHADPEVMQLLARGEAVPRERYFFRTVMRFQTGAPQWAHLNRTIAIASGERQARRVLLDVYRLT</sequence>
<comment type="similarity">
    <text evidence="1">Belongs to the UPF0311 family.</text>
</comment>
<evidence type="ECO:0000256" key="2">
    <source>
        <dbReference type="SAM" id="MobiDB-lite"/>
    </source>
</evidence>